<dbReference type="Proteomes" id="UP000326789">
    <property type="component" value="Unassembled WGS sequence"/>
</dbReference>
<organism evidence="1 2">
    <name type="scientific">Vibrio fortis</name>
    <dbReference type="NCBI Taxonomy" id="212667"/>
    <lineage>
        <taxon>Bacteria</taxon>
        <taxon>Pseudomonadati</taxon>
        <taxon>Pseudomonadota</taxon>
        <taxon>Gammaproteobacteria</taxon>
        <taxon>Vibrionales</taxon>
        <taxon>Vibrionaceae</taxon>
        <taxon>Vibrio</taxon>
    </lineage>
</organism>
<dbReference type="AlphaFoldDB" id="A0A5N3QX87"/>
<evidence type="ECO:0000313" key="1">
    <source>
        <dbReference type="EMBL" id="KAB0286806.1"/>
    </source>
</evidence>
<comment type="caution">
    <text evidence="1">The sequence shown here is derived from an EMBL/GenBank/DDBJ whole genome shotgun (WGS) entry which is preliminary data.</text>
</comment>
<evidence type="ECO:0000313" key="2">
    <source>
        <dbReference type="Proteomes" id="UP000326789"/>
    </source>
</evidence>
<gene>
    <name evidence="1" type="ORF">F2P58_19410</name>
</gene>
<dbReference type="RefSeq" id="WP_150872118.1">
    <property type="nucleotide sequence ID" value="NZ_VWSE01000008.1"/>
</dbReference>
<dbReference type="Pfam" id="PF14022">
    <property type="entry name" value="DUF4238"/>
    <property type="match status" value="1"/>
</dbReference>
<dbReference type="InterPro" id="IPR025332">
    <property type="entry name" value="DUF4238"/>
</dbReference>
<protein>
    <submittedName>
        <fullName evidence="1">DUF4238 domain-containing protein</fullName>
    </submittedName>
</protein>
<dbReference type="EMBL" id="VWSE01000008">
    <property type="protein sequence ID" value="KAB0286806.1"/>
    <property type="molecule type" value="Genomic_DNA"/>
</dbReference>
<proteinExistence type="predicted"/>
<name>A0A5N3QX87_9VIBR</name>
<sequence length="381" mass="43894">MNRPRREKQHFVPRFYLSNFTNYNDSIGMFNLLTKKYIEDASLYNQCQKKYFYGKSEEIEDALGEVEAKCSAIILNIIKNPDLKKLSREDRIPLMLFICLQQNRTNWSSEVTEDNYIEMIKKTAEFSGSVTDDELKNIELKLSEAIKIPLEHAVKSFPLLLDLKIKILESNSKSKFITSDHPVVSLNPLMQGYESSGFPIGVVGMQSKGLVLLLPISSKFTLVAYDSIAYFFGKNEKNIITLNESDTNEINRAIISNAQKNIYFDKSISQDYIKTLCDKVNNKYYSGKNNVSLNRIDANKAILTTKPTLKVDNLLLSKRTLVVRQNAKDSIKEILLRNTNVDSMIRSTKLLKDYDEFYQNFSDEFATGFELIDYIRKKRFS</sequence>
<accession>A0A5N3QX87</accession>
<reference evidence="1 2" key="1">
    <citation type="submission" date="2019-09" db="EMBL/GenBank/DDBJ databases">
        <title>Whole genome sequence of Vibrio fortis.</title>
        <authorList>
            <person name="Das S.K."/>
        </authorList>
    </citation>
    <scope>NUCLEOTIDE SEQUENCE [LARGE SCALE GENOMIC DNA]</scope>
    <source>
        <strain evidence="1 2">AN60</strain>
    </source>
</reference>